<sequence length="99" mass="11494">MLHFLNNSAPKPNKCIILRLHVNLTQDINLLLELPEEYTFETALADLIVRLLLIEQVQSLLFHILALILVFHQDNSLQAVLSNGKYQRKLITHDYMRST</sequence>
<gene>
    <name evidence="1" type="ORF">VNO77_03746</name>
</gene>
<dbReference type="Proteomes" id="UP001367508">
    <property type="component" value="Unassembled WGS sequence"/>
</dbReference>
<dbReference type="EMBL" id="JAYMYQ010000001">
    <property type="protein sequence ID" value="KAK7361672.1"/>
    <property type="molecule type" value="Genomic_DNA"/>
</dbReference>
<name>A0AAN9N0F1_CANGL</name>
<reference evidence="1 2" key="1">
    <citation type="submission" date="2024-01" db="EMBL/GenBank/DDBJ databases">
        <title>The genomes of 5 underutilized Papilionoideae crops provide insights into root nodulation and disease resistanc.</title>
        <authorList>
            <person name="Jiang F."/>
        </authorList>
    </citation>
    <scope>NUCLEOTIDE SEQUENCE [LARGE SCALE GENOMIC DNA]</scope>
    <source>
        <strain evidence="1">LVBAO_FW01</strain>
        <tissue evidence="1">Leaves</tissue>
    </source>
</reference>
<keyword evidence="2" id="KW-1185">Reference proteome</keyword>
<comment type="caution">
    <text evidence="1">The sequence shown here is derived from an EMBL/GenBank/DDBJ whole genome shotgun (WGS) entry which is preliminary data.</text>
</comment>
<organism evidence="1 2">
    <name type="scientific">Canavalia gladiata</name>
    <name type="common">Sword bean</name>
    <name type="synonym">Dolichos gladiatus</name>
    <dbReference type="NCBI Taxonomy" id="3824"/>
    <lineage>
        <taxon>Eukaryota</taxon>
        <taxon>Viridiplantae</taxon>
        <taxon>Streptophyta</taxon>
        <taxon>Embryophyta</taxon>
        <taxon>Tracheophyta</taxon>
        <taxon>Spermatophyta</taxon>
        <taxon>Magnoliopsida</taxon>
        <taxon>eudicotyledons</taxon>
        <taxon>Gunneridae</taxon>
        <taxon>Pentapetalae</taxon>
        <taxon>rosids</taxon>
        <taxon>fabids</taxon>
        <taxon>Fabales</taxon>
        <taxon>Fabaceae</taxon>
        <taxon>Papilionoideae</taxon>
        <taxon>50 kb inversion clade</taxon>
        <taxon>NPAAA clade</taxon>
        <taxon>indigoferoid/millettioid clade</taxon>
        <taxon>Phaseoleae</taxon>
        <taxon>Canavalia</taxon>
    </lineage>
</organism>
<proteinExistence type="predicted"/>
<evidence type="ECO:0000313" key="2">
    <source>
        <dbReference type="Proteomes" id="UP001367508"/>
    </source>
</evidence>
<accession>A0AAN9N0F1</accession>
<evidence type="ECO:0000313" key="1">
    <source>
        <dbReference type="EMBL" id="KAK7361672.1"/>
    </source>
</evidence>
<dbReference type="AlphaFoldDB" id="A0AAN9N0F1"/>
<protein>
    <submittedName>
        <fullName evidence="1">Uncharacterized protein</fullName>
    </submittedName>
</protein>